<name>A0A9D1J7W0_9BACT</name>
<reference evidence="1" key="2">
    <citation type="journal article" date="2021" name="PeerJ">
        <title>Extensive microbial diversity within the chicken gut microbiome revealed by metagenomics and culture.</title>
        <authorList>
            <person name="Gilroy R."/>
            <person name="Ravi A."/>
            <person name="Getino M."/>
            <person name="Pursley I."/>
            <person name="Horton D.L."/>
            <person name="Alikhan N.F."/>
            <person name="Baker D."/>
            <person name="Gharbi K."/>
            <person name="Hall N."/>
            <person name="Watson M."/>
            <person name="Adriaenssens E.M."/>
            <person name="Foster-Nyarko E."/>
            <person name="Jarju S."/>
            <person name="Secka A."/>
            <person name="Antonio M."/>
            <person name="Oren A."/>
            <person name="Chaudhuri R.R."/>
            <person name="La Ragione R."/>
            <person name="Hildebrand F."/>
            <person name="Pallen M.J."/>
        </authorList>
    </citation>
    <scope>NUCLEOTIDE SEQUENCE</scope>
    <source>
        <strain evidence="1">CHK121-14286</strain>
    </source>
</reference>
<reference evidence="1" key="1">
    <citation type="submission" date="2020-10" db="EMBL/GenBank/DDBJ databases">
        <authorList>
            <person name="Gilroy R."/>
        </authorList>
    </citation>
    <scope>NUCLEOTIDE SEQUENCE</scope>
    <source>
        <strain evidence="1">CHK121-14286</strain>
    </source>
</reference>
<dbReference type="Gene3D" id="3.30.110.190">
    <property type="match status" value="1"/>
</dbReference>
<evidence type="ECO:0000313" key="1">
    <source>
        <dbReference type="EMBL" id="HIR65798.1"/>
    </source>
</evidence>
<gene>
    <name evidence="1" type="ORF">IAC95_02805</name>
</gene>
<dbReference type="Proteomes" id="UP000824200">
    <property type="component" value="Unassembled WGS sequence"/>
</dbReference>
<accession>A0A9D1J7W0</accession>
<comment type="caution">
    <text evidence="1">The sequence shown here is derived from an EMBL/GenBank/DDBJ whole genome shotgun (WGS) entry which is preliminary data.</text>
</comment>
<dbReference type="InterPro" id="IPR025506">
    <property type="entry name" value="Abi_alpha"/>
</dbReference>
<protein>
    <submittedName>
        <fullName evidence="1">DUF4393 domain-containing protein</fullName>
    </submittedName>
</protein>
<dbReference type="AlphaFoldDB" id="A0A9D1J7W0"/>
<sequence>MSDKIDQTIKGDNNNQTSITINGNCTVGVDREEVYAIVRSFGYINKDEIIDIVKSAIDTVDESRRVMPDKRIFVPAIQQLSYSTDDEILKHTYKQLLASSMDLDKQKYVHPSFVNIISQLNADEIKLLNSLTCVTAKSYPLINLRVKAENQKGLGITQIKYFTDIGYDVCDSPQNICVYLENLERLKLITIPWDKYLLDTNEYTRLENHPIIQSVKNLNQTNDSVRIKYEYDHLIFSLTQFGANFITICK</sequence>
<evidence type="ECO:0000313" key="2">
    <source>
        <dbReference type="Proteomes" id="UP000824200"/>
    </source>
</evidence>
<dbReference type="Pfam" id="PF14337">
    <property type="entry name" value="Abi_alpha"/>
    <property type="match status" value="1"/>
</dbReference>
<organism evidence="1 2">
    <name type="scientific">Candidatus Fimimonas gallinarum</name>
    <dbReference type="NCBI Taxonomy" id="2840821"/>
    <lineage>
        <taxon>Bacteria</taxon>
        <taxon>Pseudomonadati</taxon>
        <taxon>Myxococcota</taxon>
        <taxon>Myxococcia</taxon>
        <taxon>Myxococcales</taxon>
        <taxon>Cystobacterineae</taxon>
        <taxon>Myxococcaceae</taxon>
        <taxon>Myxococcaceae incertae sedis</taxon>
        <taxon>Candidatus Fimimonas</taxon>
    </lineage>
</organism>
<proteinExistence type="predicted"/>
<dbReference type="EMBL" id="DVHL01000023">
    <property type="protein sequence ID" value="HIR65798.1"/>
    <property type="molecule type" value="Genomic_DNA"/>
</dbReference>